<comment type="caution">
    <text evidence="1">The sequence shown here is derived from an EMBL/GenBank/DDBJ whole genome shotgun (WGS) entry which is preliminary data.</text>
</comment>
<dbReference type="EMBL" id="VSSQ01009103">
    <property type="protein sequence ID" value="MPM40722.1"/>
    <property type="molecule type" value="Genomic_DNA"/>
</dbReference>
<dbReference type="PANTHER" id="PTHR36455">
    <property type="match status" value="1"/>
</dbReference>
<proteinExistence type="predicted"/>
<gene>
    <name evidence="1" type="ORF">SDC9_87370</name>
</gene>
<protein>
    <recommendedName>
        <fullName evidence="2">Transposase</fullName>
    </recommendedName>
</protein>
<dbReference type="PANTHER" id="PTHR36455:SF1">
    <property type="entry name" value="BLR8292 PROTEIN"/>
    <property type="match status" value="1"/>
</dbReference>
<dbReference type="NCBIfam" id="NF033819">
    <property type="entry name" value="IS66_TnpB"/>
    <property type="match status" value="1"/>
</dbReference>
<evidence type="ECO:0008006" key="2">
    <source>
        <dbReference type="Google" id="ProtNLM"/>
    </source>
</evidence>
<reference evidence="1" key="1">
    <citation type="submission" date="2019-08" db="EMBL/GenBank/DDBJ databases">
        <authorList>
            <person name="Kucharzyk K."/>
            <person name="Murdoch R.W."/>
            <person name="Higgins S."/>
            <person name="Loffler F."/>
        </authorList>
    </citation>
    <scope>NUCLEOTIDE SEQUENCE</scope>
</reference>
<name>A0A644ZIK1_9ZZZZ</name>
<dbReference type="Pfam" id="PF05717">
    <property type="entry name" value="TnpB_IS66"/>
    <property type="match status" value="1"/>
</dbReference>
<sequence length="120" mass="13712">MLDMSGIPIYLLPGFSDLRRGINGFVSVITNIMEMDVTLGGLYIFCGRRRDSIKCVMWDKTGFLLLQKKLVGGYTFAWPNTEEKVKEISSEDLLAMLDGIDIFRRFTPWENVRMRPGKAV</sequence>
<dbReference type="AlphaFoldDB" id="A0A644ZIK1"/>
<dbReference type="InterPro" id="IPR008878">
    <property type="entry name" value="Transposase_IS66_Orf2"/>
</dbReference>
<accession>A0A644ZIK1</accession>
<evidence type="ECO:0000313" key="1">
    <source>
        <dbReference type="EMBL" id="MPM40722.1"/>
    </source>
</evidence>
<organism evidence="1">
    <name type="scientific">bioreactor metagenome</name>
    <dbReference type="NCBI Taxonomy" id="1076179"/>
    <lineage>
        <taxon>unclassified sequences</taxon>
        <taxon>metagenomes</taxon>
        <taxon>ecological metagenomes</taxon>
    </lineage>
</organism>